<proteinExistence type="predicted"/>
<dbReference type="AlphaFoldDB" id="A0A7M7KA06"/>
<dbReference type="KEGG" id="vde:111251498"/>
<dbReference type="GeneID" id="111251498"/>
<name>A0A7M7KA06_VARDE</name>
<evidence type="ECO:0000256" key="1">
    <source>
        <dbReference type="SAM" id="SignalP"/>
    </source>
</evidence>
<feature type="signal peptide" evidence="1">
    <location>
        <begin position="1"/>
        <end position="21"/>
    </location>
</feature>
<protein>
    <submittedName>
        <fullName evidence="2">Uncharacterized protein</fullName>
    </submittedName>
</protein>
<dbReference type="EnsemblMetazoa" id="XM_022808131">
    <property type="protein sequence ID" value="XP_022663866"/>
    <property type="gene ID" value="LOC111251498"/>
</dbReference>
<feature type="chain" id="PRO_5029759593" evidence="1">
    <location>
        <begin position="22"/>
        <end position="1030"/>
    </location>
</feature>
<dbReference type="OrthoDB" id="8928177at2759"/>
<dbReference type="OMA" id="IRIQQAP"/>
<dbReference type="Proteomes" id="UP000594260">
    <property type="component" value="Unplaced"/>
</dbReference>
<reference evidence="2" key="1">
    <citation type="submission" date="2021-01" db="UniProtKB">
        <authorList>
            <consortium name="EnsemblMetazoa"/>
        </authorList>
    </citation>
    <scope>IDENTIFICATION</scope>
</reference>
<accession>A0A7M7KA06</accession>
<keyword evidence="3" id="KW-1185">Reference proteome</keyword>
<dbReference type="InParanoid" id="A0A7M7KA06"/>
<keyword evidence="1" id="KW-0732">Signal</keyword>
<dbReference type="RefSeq" id="XP_022663866.1">
    <property type="nucleotide sequence ID" value="XM_022808131.1"/>
</dbReference>
<organism evidence="2 3">
    <name type="scientific">Varroa destructor</name>
    <name type="common">Honeybee mite</name>
    <dbReference type="NCBI Taxonomy" id="109461"/>
    <lineage>
        <taxon>Eukaryota</taxon>
        <taxon>Metazoa</taxon>
        <taxon>Ecdysozoa</taxon>
        <taxon>Arthropoda</taxon>
        <taxon>Chelicerata</taxon>
        <taxon>Arachnida</taxon>
        <taxon>Acari</taxon>
        <taxon>Parasitiformes</taxon>
        <taxon>Mesostigmata</taxon>
        <taxon>Gamasina</taxon>
        <taxon>Dermanyssoidea</taxon>
        <taxon>Varroidae</taxon>
        <taxon>Varroa</taxon>
    </lineage>
</organism>
<evidence type="ECO:0000313" key="2">
    <source>
        <dbReference type="EnsemblMetazoa" id="XP_022663866"/>
    </source>
</evidence>
<evidence type="ECO:0000313" key="3">
    <source>
        <dbReference type="Proteomes" id="UP000594260"/>
    </source>
</evidence>
<sequence length="1030" mass="109102">MSKSIMTAISGGLCILLAANAISIIRAEGFFNGPVTFGSGDQAHPGGGKSFASVTLGGAGDTATSIQRDSKISTGSEKVPVNKISESTISNQPRIIQSATPQISVVQTPAPQVRYAEGDAPQVRILGGDLEDGVPQSRVPSLSYLQRTAPQVTISQARPSVSVTGGETSHGYTVAAPGLTKTGIFGYRSGGSLTVDSGAPQVSTVQTPNLQIQVPQQEIRFVQAPPAQLHVLETPAPQIRIVKAPTPQVQVLQAPAPQIQIQQAAVPQIRIQKTPIPQIKVRAQQPQISVSGSATSHGYTVNAPGLTKTATFGYPSGSVSIAHSAPRVTVAQAPNVQLRVTQPQLQVLQNPTSQIKIQQVPAPQIKIQQAPAPQIRIQQAPAPQIRIQQAPAPQIRIQQAPAPQIRIQQAPAPQIRIQQAPAPQIRIQQAPAPPIRIQQVPSQIRVQAQPSRISVSGSATSHGYTVNAPGLTKVATFGYPSGGVIVSQSTPRVSVSEIAPRLQVRLPQQTRAPQINVVQAQAPQISVLQPPASQTRVLKTAAPQLRISAPVRQLQVRTQQPAISVSKPNYSVNSLGLTKTATFGYPSGRVSNTQSAPRVTVSQAPAARLQVRIPQHQIQVVQTPGPQIKIQQPPATQISVLQAPAPQVRVLQAPTSRIRLSTSPQVRLQTQQPKISVSGPATSHGYTVNAPGLTKTATFGYPSSEVRITQSAPRISVAQEASKLQVRVPRQQIQVGQTLAPQIQIRTQQPQLQVLQAPGPQIRIQQAPASQIQVRTQQTNETGSEIVTSSGYTISSPSLTKTATLGYPPGDVTFIQSAPRVSVTEQGAPKLQFQIAQPELRVLQSPAPQIRIHQAPAAQYQLLQSPAPQLHVIETPAPKISLLHSPAPQVHVLHSPQPQVHLLQPAPVSTYSLAAQPQISLVKGYRPQIHVVEAPAPRIDVIQPPTQTIKLEAPKTITTSIPGFSAPTVRRQAFNTPSHGYSVSAPGFTKHKTFSGPSVYGTHQGGGVSGASGIGNVDLSIRQAAKAKAA</sequence>